<feature type="binding site" evidence="7">
    <location>
        <position position="170"/>
    </location>
    <ligand>
        <name>Zn(2+)</name>
        <dbReference type="ChEBI" id="CHEBI:29105"/>
        <label>2</label>
    </ligand>
</feature>
<evidence type="ECO:0000256" key="5">
    <source>
        <dbReference type="ARBA" id="ARBA00022801"/>
    </source>
</evidence>
<dbReference type="PANTHER" id="PTHR43705:SF1">
    <property type="entry name" value="HYDROXYACYLGLUTATHIONE HYDROLASE GLOB"/>
    <property type="match status" value="1"/>
</dbReference>
<dbReference type="Pfam" id="PF16123">
    <property type="entry name" value="HAGH_C"/>
    <property type="match status" value="1"/>
</dbReference>
<feature type="domain" description="Metallo-beta-lactamase" evidence="8">
    <location>
        <begin position="12"/>
        <end position="170"/>
    </location>
</feature>
<feature type="binding site" evidence="7">
    <location>
        <position position="56"/>
    </location>
    <ligand>
        <name>Zn(2+)</name>
        <dbReference type="ChEBI" id="CHEBI:29105"/>
        <label>1</label>
    </ligand>
</feature>
<organism evidence="9 10">
    <name type="scientific">Thiopseudomonas acetoxidans</name>
    <dbReference type="NCBI Taxonomy" id="3041622"/>
    <lineage>
        <taxon>Bacteria</taxon>
        <taxon>Pseudomonadati</taxon>
        <taxon>Pseudomonadota</taxon>
        <taxon>Gammaproteobacteria</taxon>
        <taxon>Pseudomonadales</taxon>
        <taxon>Pseudomonadaceae</taxon>
        <taxon>Thiopseudomonas</taxon>
    </lineage>
</organism>
<evidence type="ECO:0000256" key="4">
    <source>
        <dbReference type="ARBA" id="ARBA00022723"/>
    </source>
</evidence>
<dbReference type="PIRSF" id="PIRSF005457">
    <property type="entry name" value="Glx"/>
    <property type="match status" value="1"/>
</dbReference>
<dbReference type="InterPro" id="IPR032282">
    <property type="entry name" value="HAGH_C"/>
</dbReference>
<keyword evidence="4 7" id="KW-0479">Metal-binding</keyword>
<protein>
    <recommendedName>
        <fullName evidence="7">Hydroxyacylglutathione hydrolase</fullName>
        <ecNumber evidence="7">3.1.2.6</ecNumber>
    </recommendedName>
    <alternativeName>
        <fullName evidence="7">Glyoxalase II</fullName>
        <shortName evidence="7">Glx II</shortName>
    </alternativeName>
</protein>
<dbReference type="NCBIfam" id="TIGR03413">
    <property type="entry name" value="GSH_gloB"/>
    <property type="match status" value="1"/>
</dbReference>
<dbReference type="InterPro" id="IPR036866">
    <property type="entry name" value="RibonucZ/Hydroxyglut_hydro"/>
</dbReference>
<dbReference type="Gene3D" id="3.60.15.10">
    <property type="entry name" value="Ribonuclease Z/Hydroxyacylglutathione hydrolase-like"/>
    <property type="match status" value="1"/>
</dbReference>
<evidence type="ECO:0000256" key="7">
    <source>
        <dbReference type="HAMAP-Rule" id="MF_01374"/>
    </source>
</evidence>
<dbReference type="InterPro" id="IPR001279">
    <property type="entry name" value="Metallo-B-lactamas"/>
</dbReference>
<evidence type="ECO:0000256" key="2">
    <source>
        <dbReference type="ARBA" id="ARBA00004963"/>
    </source>
</evidence>
<feature type="binding site" evidence="7">
    <location>
        <position position="132"/>
    </location>
    <ligand>
        <name>Zn(2+)</name>
        <dbReference type="ChEBI" id="CHEBI:29105"/>
        <label>2</label>
    </ligand>
</feature>
<dbReference type="EMBL" id="JAUCDY010000015">
    <property type="protein sequence ID" value="MDM7858724.1"/>
    <property type="molecule type" value="Genomic_DNA"/>
</dbReference>
<proteinExistence type="inferred from homology"/>
<dbReference type="InterPro" id="IPR017782">
    <property type="entry name" value="Hydroxyacylglutathione_Hdrlase"/>
</dbReference>
<feature type="binding site" evidence="7">
    <location>
        <position position="112"/>
    </location>
    <ligand>
        <name>Zn(2+)</name>
        <dbReference type="ChEBI" id="CHEBI:29105"/>
        <label>1</label>
    </ligand>
</feature>
<dbReference type="PANTHER" id="PTHR43705">
    <property type="entry name" value="HYDROXYACYLGLUTATHIONE HYDROLASE"/>
    <property type="match status" value="1"/>
</dbReference>
<comment type="cofactor">
    <cofactor evidence="7">
        <name>Zn(2+)</name>
        <dbReference type="ChEBI" id="CHEBI:29105"/>
    </cofactor>
    <text evidence="7">Binds 2 Zn(2+) ions per subunit.</text>
</comment>
<accession>A0ABT7SRW0</accession>
<feature type="binding site" evidence="7">
    <location>
        <position position="132"/>
    </location>
    <ligand>
        <name>Zn(2+)</name>
        <dbReference type="ChEBI" id="CHEBI:29105"/>
        <label>1</label>
    </ligand>
</feature>
<dbReference type="SMART" id="SM00849">
    <property type="entry name" value="Lactamase_B"/>
    <property type="match status" value="1"/>
</dbReference>
<dbReference type="HAMAP" id="MF_01374">
    <property type="entry name" value="Glyoxalase_2"/>
    <property type="match status" value="1"/>
</dbReference>
<comment type="function">
    <text evidence="7">Thiolesterase that catalyzes the hydrolysis of S-D-lactoyl-glutathione to form glutathione and D-lactic acid.</text>
</comment>
<dbReference type="Proteomes" id="UP001241056">
    <property type="component" value="Unassembled WGS sequence"/>
</dbReference>
<dbReference type="InterPro" id="IPR050110">
    <property type="entry name" value="Glyoxalase_II_hydrolase"/>
</dbReference>
<comment type="pathway">
    <text evidence="2 7">Secondary metabolite metabolism; methylglyoxal degradation; (R)-lactate from methylglyoxal: step 2/2.</text>
</comment>
<reference evidence="9 10" key="1">
    <citation type="submission" date="2023-06" db="EMBL/GenBank/DDBJ databases">
        <title>Thiopseudomonas sp. CY1220 draft genome sequence.</title>
        <authorList>
            <person name="Zhao G."/>
            <person name="An M."/>
        </authorList>
    </citation>
    <scope>NUCLEOTIDE SEQUENCE [LARGE SCALE GENOMIC DNA]</scope>
    <source>
        <strain evidence="9 10">CY1220</strain>
    </source>
</reference>
<feature type="binding site" evidence="7">
    <location>
        <position position="58"/>
    </location>
    <ligand>
        <name>Zn(2+)</name>
        <dbReference type="ChEBI" id="CHEBI:29105"/>
        <label>1</label>
    </ligand>
</feature>
<evidence type="ECO:0000313" key="10">
    <source>
        <dbReference type="Proteomes" id="UP001241056"/>
    </source>
</evidence>
<sequence length="259" mass="28986">MLNLTPLKAFNDNYIWLIQNPQKFHCAVVDPGDAEPVLKWLAENPQWRLTDIVITHHHRDHTGGISALKQHSQPRVIGPALENIPYLDLPVHDNQTLELLGSEFNTLLVPGHTKGHIAYYCAAEQPFVLSGDTLFAAGCGRIFEGTAAQMYDSLQRLAQLPDATLVHCAHEYTLSNLKFAATVEPTNVLIQQRLQKVISLREQDMITLPSTIALEKQTNPFLRCTSTELIQQVSQHQQPLPQGDPASIFAALRAWKDTF</sequence>
<name>A0ABT7SRW0_9GAMM</name>
<evidence type="ECO:0000256" key="1">
    <source>
        <dbReference type="ARBA" id="ARBA00001623"/>
    </source>
</evidence>
<feature type="binding site" evidence="7">
    <location>
        <position position="60"/>
    </location>
    <ligand>
        <name>Zn(2+)</name>
        <dbReference type="ChEBI" id="CHEBI:29105"/>
        <label>2</label>
    </ligand>
</feature>
<gene>
    <name evidence="7 9" type="primary">gloB</name>
    <name evidence="9" type="ORF">QEZ41_10660</name>
</gene>
<evidence type="ECO:0000256" key="3">
    <source>
        <dbReference type="ARBA" id="ARBA00006759"/>
    </source>
</evidence>
<dbReference type="SUPFAM" id="SSF56281">
    <property type="entry name" value="Metallo-hydrolase/oxidoreductase"/>
    <property type="match status" value="1"/>
</dbReference>
<dbReference type="Pfam" id="PF00753">
    <property type="entry name" value="Lactamase_B"/>
    <property type="match status" value="1"/>
</dbReference>
<dbReference type="GO" id="GO:0004416">
    <property type="term" value="F:hydroxyacylglutathione hydrolase activity"/>
    <property type="evidence" value="ECO:0007669"/>
    <property type="project" value="UniProtKB-EC"/>
</dbReference>
<comment type="catalytic activity">
    <reaction evidence="1 7">
        <text>an S-(2-hydroxyacyl)glutathione + H2O = a 2-hydroxy carboxylate + glutathione + H(+)</text>
        <dbReference type="Rhea" id="RHEA:21864"/>
        <dbReference type="ChEBI" id="CHEBI:15377"/>
        <dbReference type="ChEBI" id="CHEBI:15378"/>
        <dbReference type="ChEBI" id="CHEBI:57925"/>
        <dbReference type="ChEBI" id="CHEBI:58896"/>
        <dbReference type="ChEBI" id="CHEBI:71261"/>
        <dbReference type="EC" id="3.1.2.6"/>
    </reaction>
</comment>
<keyword evidence="5 7" id="KW-0378">Hydrolase</keyword>
<dbReference type="RefSeq" id="WP_289411536.1">
    <property type="nucleotide sequence ID" value="NZ_JAUCDY010000015.1"/>
</dbReference>
<dbReference type="InterPro" id="IPR035680">
    <property type="entry name" value="Clx_II_MBL"/>
</dbReference>
<keyword evidence="10" id="KW-1185">Reference proteome</keyword>
<dbReference type="CDD" id="cd07723">
    <property type="entry name" value="hydroxyacylglutathione_hydrolase_MBL-fold"/>
    <property type="match status" value="1"/>
</dbReference>
<evidence type="ECO:0000259" key="8">
    <source>
        <dbReference type="SMART" id="SM00849"/>
    </source>
</evidence>
<dbReference type="EC" id="3.1.2.6" evidence="7"/>
<comment type="caution">
    <text evidence="9">The sequence shown here is derived from an EMBL/GenBank/DDBJ whole genome shotgun (WGS) entry which is preliminary data.</text>
</comment>
<keyword evidence="6 7" id="KW-0862">Zinc</keyword>
<comment type="similarity">
    <text evidence="3 7">Belongs to the metallo-beta-lactamase superfamily. Glyoxalase II family.</text>
</comment>
<evidence type="ECO:0000256" key="6">
    <source>
        <dbReference type="ARBA" id="ARBA00022833"/>
    </source>
</evidence>
<evidence type="ECO:0000313" key="9">
    <source>
        <dbReference type="EMBL" id="MDM7858724.1"/>
    </source>
</evidence>
<comment type="subunit">
    <text evidence="7">Monomer.</text>
</comment>
<feature type="binding site" evidence="7">
    <location>
        <position position="61"/>
    </location>
    <ligand>
        <name>Zn(2+)</name>
        <dbReference type="ChEBI" id="CHEBI:29105"/>
        <label>2</label>
    </ligand>
</feature>